<organism evidence="2 3">
    <name type="scientific">Nitrosopumilus adriaticus</name>
    <dbReference type="NCBI Taxonomy" id="1580092"/>
    <lineage>
        <taxon>Archaea</taxon>
        <taxon>Nitrososphaerota</taxon>
        <taxon>Nitrososphaeria</taxon>
        <taxon>Nitrosopumilales</taxon>
        <taxon>Nitrosopumilaceae</taxon>
        <taxon>Nitrosopumilus</taxon>
    </lineage>
</organism>
<keyword evidence="1" id="KW-0732">Signal</keyword>
<dbReference type="InterPro" id="IPR005770">
    <property type="entry name" value="PhnD"/>
</dbReference>
<dbReference type="GeneID" id="24820375"/>
<name>A0A0D5C249_9ARCH</name>
<evidence type="ECO:0000313" key="3">
    <source>
        <dbReference type="Proteomes" id="UP000032408"/>
    </source>
</evidence>
<dbReference type="KEGG" id="nin:NADRNF5_1176"/>
<dbReference type="NCBIfam" id="TIGR01098">
    <property type="entry name" value="3A0109s03R"/>
    <property type="match status" value="1"/>
</dbReference>
<keyword evidence="3" id="KW-1185">Reference proteome</keyword>
<accession>A0A0D5C249</accession>
<dbReference type="Gene3D" id="3.40.190.10">
    <property type="entry name" value="Periplasmic binding protein-like II"/>
    <property type="match status" value="2"/>
</dbReference>
<evidence type="ECO:0000256" key="1">
    <source>
        <dbReference type="ARBA" id="ARBA00022729"/>
    </source>
</evidence>
<dbReference type="GO" id="GO:0043190">
    <property type="term" value="C:ATP-binding cassette (ABC) transporter complex"/>
    <property type="evidence" value="ECO:0007669"/>
    <property type="project" value="InterPro"/>
</dbReference>
<reference evidence="2 3" key="2">
    <citation type="journal article" date="2016" name="ISME J.">
        <title>Physiological and genomic characterization of two novel marine thaumarchaeal strains indicates niche differentiation.</title>
        <authorList>
            <person name="Bayer B."/>
            <person name="Vojvoda J."/>
            <person name="Offre P."/>
            <person name="Alves R.J."/>
            <person name="Elisabeth N.H."/>
            <person name="Garcia J.A."/>
            <person name="Volland J.M."/>
            <person name="Srivastava A."/>
            <person name="Schleper C."/>
            <person name="Herndl G.J."/>
        </authorList>
    </citation>
    <scope>NUCLEOTIDE SEQUENCE [LARGE SCALE GENOMIC DNA]</scope>
    <source>
        <strain evidence="2 3">NF5</strain>
    </source>
</reference>
<sequence length="362" mass="39149">MKRQTILTLIAVIAVIGVATVPLAQNVQAESLVPEWIKTNAGWWADGTVDDTTFLNGIKFLLENDVIDVSSESNGIDVDTLTIGFIPVEKADELTPKAQALEKFLEAELGIDVEVVVPTNYETIIEGMRFGHIDAAFMDTGPGWITHQRTGAEAVLAELVAGKVNYQATVWALADNDSVNSIEDTVGKRVAFTSITGSSGFVRPMGTLVTDGHITIEGDDIVALESALANNFESYTFAGGYKAALQLLLNGNVDVAFGSDIAPQKYLELEDQVKLRPVTTIGPVPSHVFMVSADMSESTKESLVDALVELNYDEHNYILKDLYGAEALVPTTTTMHIGEFGTFIDSLTGLDQLILDKYNKSK</sequence>
<dbReference type="RefSeq" id="WP_192828294.1">
    <property type="nucleotide sequence ID" value="NZ_CP011070.1"/>
</dbReference>
<proteinExistence type="predicted"/>
<dbReference type="SUPFAM" id="SSF53850">
    <property type="entry name" value="Periplasmic binding protein-like II"/>
    <property type="match status" value="1"/>
</dbReference>
<dbReference type="AlphaFoldDB" id="A0A0D5C249"/>
<dbReference type="OrthoDB" id="146563at2157"/>
<evidence type="ECO:0000313" key="2">
    <source>
        <dbReference type="EMBL" id="AJW70864.1"/>
    </source>
</evidence>
<protein>
    <submittedName>
        <fullName evidence="2">Phosphonate ABC transporter periplasmic phosphonate-binding protein</fullName>
    </submittedName>
</protein>
<dbReference type="Proteomes" id="UP000032408">
    <property type="component" value="Chromosome"/>
</dbReference>
<dbReference type="GO" id="GO:0055085">
    <property type="term" value="P:transmembrane transport"/>
    <property type="evidence" value="ECO:0007669"/>
    <property type="project" value="InterPro"/>
</dbReference>
<gene>
    <name evidence="2" type="ORF">NADRNF5_1176</name>
</gene>
<reference evidence="3" key="1">
    <citation type="submission" date="2015-03" db="EMBL/GenBank/DDBJ databases">
        <title>Characterization of two novel Thaumarchaeota isolated from the Northern Adriatic Sea.</title>
        <authorList>
            <person name="Bayer B."/>
            <person name="Vojvoda J."/>
            <person name="Offre P."/>
            <person name="Srivastava A."/>
            <person name="Elisabeth N."/>
            <person name="Garcia J.A.L."/>
            <person name="Schleper C."/>
            <person name="Herndl G.J."/>
        </authorList>
    </citation>
    <scope>NUCLEOTIDE SEQUENCE [LARGE SCALE GENOMIC DNA]</scope>
    <source>
        <strain evidence="3">NF5</strain>
    </source>
</reference>
<dbReference type="Pfam" id="PF12974">
    <property type="entry name" value="Phosphonate-bd"/>
    <property type="match status" value="1"/>
</dbReference>
<dbReference type="HOGENOM" id="CLU_772940_0_0_2"/>
<dbReference type="CDD" id="cd01071">
    <property type="entry name" value="PBP2_PhnD_like"/>
    <property type="match status" value="1"/>
</dbReference>
<dbReference type="STRING" id="1580092.NADRNF5_1176"/>
<dbReference type="PANTHER" id="PTHR35841">
    <property type="entry name" value="PHOSPHONATES-BINDING PERIPLASMIC PROTEIN"/>
    <property type="match status" value="1"/>
</dbReference>
<dbReference type="EMBL" id="CP011070">
    <property type="protein sequence ID" value="AJW70864.1"/>
    <property type="molecule type" value="Genomic_DNA"/>
</dbReference>
<dbReference type="PANTHER" id="PTHR35841:SF1">
    <property type="entry name" value="PHOSPHONATES-BINDING PERIPLASMIC PROTEIN"/>
    <property type="match status" value="1"/>
</dbReference>